<evidence type="ECO:0000256" key="3">
    <source>
        <dbReference type="ARBA" id="ARBA00022989"/>
    </source>
</evidence>
<comment type="caution">
    <text evidence="7">The sequence shown here is derived from an EMBL/GenBank/DDBJ whole genome shotgun (WGS) entry which is preliminary data.</text>
</comment>
<name>A0ABT9XY36_9BACI</name>
<proteinExistence type="predicted"/>
<feature type="transmembrane region" description="Helical" evidence="5">
    <location>
        <begin position="122"/>
        <end position="139"/>
    </location>
</feature>
<evidence type="ECO:0000256" key="5">
    <source>
        <dbReference type="SAM" id="Phobius"/>
    </source>
</evidence>
<dbReference type="EMBL" id="JAUSTW010000004">
    <property type="protein sequence ID" value="MDQ0199827.1"/>
    <property type="molecule type" value="Genomic_DNA"/>
</dbReference>
<organism evidence="7 8">
    <name type="scientific">Neobacillus ginsengisoli</name>
    <dbReference type="NCBI Taxonomy" id="904295"/>
    <lineage>
        <taxon>Bacteria</taxon>
        <taxon>Bacillati</taxon>
        <taxon>Bacillota</taxon>
        <taxon>Bacilli</taxon>
        <taxon>Bacillales</taxon>
        <taxon>Bacillaceae</taxon>
        <taxon>Neobacillus</taxon>
    </lineage>
</organism>
<gene>
    <name evidence="7" type="ORF">J2S10_003009</name>
</gene>
<feature type="domain" description="Ferric oxidoreductase" evidence="6">
    <location>
        <begin position="12"/>
        <end position="133"/>
    </location>
</feature>
<feature type="transmembrane region" description="Helical" evidence="5">
    <location>
        <begin position="91"/>
        <end position="110"/>
    </location>
</feature>
<reference evidence="7 8" key="1">
    <citation type="submission" date="2023-07" db="EMBL/GenBank/DDBJ databases">
        <title>Genomic Encyclopedia of Type Strains, Phase IV (KMG-IV): sequencing the most valuable type-strain genomes for metagenomic binning, comparative biology and taxonomic classification.</title>
        <authorList>
            <person name="Goeker M."/>
        </authorList>
    </citation>
    <scope>NUCLEOTIDE SEQUENCE [LARGE SCALE GENOMIC DNA]</scope>
    <source>
        <strain evidence="7 8">DSM 27594</strain>
    </source>
</reference>
<protein>
    <submittedName>
        <fullName evidence="7">Ferric reductase</fullName>
    </submittedName>
</protein>
<sequence length="175" mass="19806">MESLEWYSIRATGTVAYLLLYLAVLTGLYSMVQKKRKKKITNILYLHEVLSDWSLILTCGHLGILLIDSYFPFKLSEVLIPFASGYETISMAMGTIGFYFLIITILTSKFRKKIGYQRWRKLHALNPILYILVTLHGIMSGTDFQGTILAVVNLAPLIIMAGMLLSSKKKLVEAH</sequence>
<accession>A0ABT9XY36</accession>
<keyword evidence="2 5" id="KW-0812">Transmembrane</keyword>
<evidence type="ECO:0000256" key="2">
    <source>
        <dbReference type="ARBA" id="ARBA00022692"/>
    </source>
</evidence>
<dbReference type="Proteomes" id="UP001224122">
    <property type="component" value="Unassembled WGS sequence"/>
</dbReference>
<feature type="transmembrane region" description="Helical" evidence="5">
    <location>
        <begin position="145"/>
        <end position="165"/>
    </location>
</feature>
<evidence type="ECO:0000313" key="8">
    <source>
        <dbReference type="Proteomes" id="UP001224122"/>
    </source>
</evidence>
<dbReference type="Pfam" id="PF01794">
    <property type="entry name" value="Ferric_reduct"/>
    <property type="match status" value="1"/>
</dbReference>
<evidence type="ECO:0000256" key="1">
    <source>
        <dbReference type="ARBA" id="ARBA00004141"/>
    </source>
</evidence>
<keyword evidence="4 5" id="KW-0472">Membrane</keyword>
<feature type="transmembrane region" description="Helical" evidence="5">
    <location>
        <begin position="53"/>
        <end position="71"/>
    </location>
</feature>
<evidence type="ECO:0000259" key="6">
    <source>
        <dbReference type="Pfam" id="PF01794"/>
    </source>
</evidence>
<evidence type="ECO:0000256" key="4">
    <source>
        <dbReference type="ARBA" id="ARBA00023136"/>
    </source>
</evidence>
<dbReference type="RefSeq" id="WP_307409103.1">
    <property type="nucleotide sequence ID" value="NZ_JAUSTW010000004.1"/>
</dbReference>
<feature type="transmembrane region" description="Helical" evidence="5">
    <location>
        <begin position="15"/>
        <end position="32"/>
    </location>
</feature>
<keyword evidence="3 5" id="KW-1133">Transmembrane helix</keyword>
<evidence type="ECO:0000313" key="7">
    <source>
        <dbReference type="EMBL" id="MDQ0199827.1"/>
    </source>
</evidence>
<keyword evidence="8" id="KW-1185">Reference proteome</keyword>
<dbReference type="InterPro" id="IPR013130">
    <property type="entry name" value="Fe3_Rdtase_TM_dom"/>
</dbReference>
<comment type="subcellular location">
    <subcellularLocation>
        <location evidence="1">Membrane</location>
        <topology evidence="1">Multi-pass membrane protein</topology>
    </subcellularLocation>
</comment>